<organism evidence="1 2">
    <name type="scientific">Pseudomonas coronafaciens pv. striafaciens</name>
    <dbReference type="NCBI Taxonomy" id="235276"/>
    <lineage>
        <taxon>Bacteria</taxon>
        <taxon>Pseudomonadati</taxon>
        <taxon>Pseudomonadota</taxon>
        <taxon>Gammaproteobacteria</taxon>
        <taxon>Pseudomonadales</taxon>
        <taxon>Pseudomonadaceae</taxon>
        <taxon>Pseudomonas</taxon>
        <taxon>Pseudomonas coronafaciens</taxon>
    </lineage>
</organism>
<sequence>MTVVITLTAHRVQAQKFFFTLLFWAIFKRFWDFRAVLHCSPCEQKGNSGVGHHGSQPIGQCANGSFVHVRGTDPSSSSDGRVHQYGFLHASGAQIECASGKPEGWNVYCVIKDERRGTTTPLYSQITSGTRATCINIYNSKSYELQE</sequence>
<dbReference type="EMBL" id="RBSD01000032">
    <property type="protein sequence ID" value="RMR91586.1"/>
    <property type="molecule type" value="Genomic_DNA"/>
</dbReference>
<dbReference type="Proteomes" id="UP000268004">
    <property type="component" value="Unassembled WGS sequence"/>
</dbReference>
<gene>
    <name evidence="1" type="ORF">ALP78_101886</name>
</gene>
<protein>
    <submittedName>
        <fullName evidence="1">Uncharacterized protein</fullName>
    </submittedName>
</protein>
<evidence type="ECO:0000313" key="2">
    <source>
        <dbReference type="Proteomes" id="UP000268004"/>
    </source>
</evidence>
<accession>A0A3M4YUB7</accession>
<reference evidence="1 2" key="1">
    <citation type="submission" date="2018-08" db="EMBL/GenBank/DDBJ databases">
        <title>Recombination of ecologically and evolutionarily significant loci maintains genetic cohesion in the Pseudomonas syringae species complex.</title>
        <authorList>
            <person name="Dillon M."/>
            <person name="Thakur S."/>
            <person name="Almeida R.N.D."/>
            <person name="Weir B.S."/>
            <person name="Guttman D.S."/>
        </authorList>
    </citation>
    <scope>NUCLEOTIDE SEQUENCE [LARGE SCALE GENOMIC DNA]</scope>
    <source>
        <strain evidence="1 2">ICMP 4996</strain>
    </source>
</reference>
<proteinExistence type="predicted"/>
<evidence type="ECO:0000313" key="1">
    <source>
        <dbReference type="EMBL" id="RMR91586.1"/>
    </source>
</evidence>
<name>A0A3M4YUB7_9PSED</name>
<dbReference type="AlphaFoldDB" id="A0A3M4YUB7"/>
<comment type="caution">
    <text evidence="1">The sequence shown here is derived from an EMBL/GenBank/DDBJ whole genome shotgun (WGS) entry which is preliminary data.</text>
</comment>